<evidence type="ECO:0000256" key="12">
    <source>
        <dbReference type="ARBA" id="ARBA00023212"/>
    </source>
</evidence>
<comment type="similarity">
    <text evidence="4">Belongs to the DASH complex DAD2 family.</text>
</comment>
<evidence type="ECO:0000256" key="13">
    <source>
        <dbReference type="ARBA" id="ARBA00023242"/>
    </source>
</evidence>
<protein>
    <recommendedName>
        <fullName evidence="5">DASH complex subunit DAD2</fullName>
    </recommendedName>
    <alternativeName>
        <fullName evidence="16">Outer kinetochore protein DAD2</fullName>
    </alternativeName>
</protein>
<dbReference type="GO" id="GO:1990023">
    <property type="term" value="C:mitotic spindle midzone"/>
    <property type="evidence" value="ECO:0007669"/>
    <property type="project" value="TreeGrafter"/>
</dbReference>
<keyword evidence="12" id="KW-0206">Cytoskeleton</keyword>
<evidence type="ECO:0000256" key="3">
    <source>
        <dbReference type="ARBA" id="ARBA00004629"/>
    </source>
</evidence>
<keyword evidence="14" id="KW-0131">Cell cycle</keyword>
<evidence type="ECO:0000256" key="5">
    <source>
        <dbReference type="ARBA" id="ARBA00020260"/>
    </source>
</evidence>
<keyword evidence="10" id="KW-0498">Mitosis</keyword>
<keyword evidence="9" id="KW-0493">Microtubule</keyword>
<dbReference type="GO" id="GO:0042729">
    <property type="term" value="C:DASH complex"/>
    <property type="evidence" value="ECO:0007669"/>
    <property type="project" value="InterPro"/>
</dbReference>
<dbReference type="GO" id="GO:0000278">
    <property type="term" value="P:mitotic cell cycle"/>
    <property type="evidence" value="ECO:0007669"/>
    <property type="project" value="InterPro"/>
</dbReference>
<sequence>MSTFPRQRGGQQLSLQQQLEEKQRELQGLLAVRDLSHNLHSYLDAMCERLDELNDGYDGKSLTVASGSSVSRVMCNWQHVFRAMSLVDTQKDLRQIQAEEQANAETAMLEDEETANAEAEAERQRLVAAAQLVLLPLHGQTGVSGGVVDSTMTIDR</sequence>
<proteinExistence type="inferred from homology"/>
<evidence type="ECO:0000256" key="6">
    <source>
        <dbReference type="ARBA" id="ARBA00022454"/>
    </source>
</evidence>
<keyword evidence="6" id="KW-0158">Chromosome</keyword>
<dbReference type="EMBL" id="KZ993073">
    <property type="protein sequence ID" value="RKP05633.1"/>
    <property type="molecule type" value="Genomic_DNA"/>
</dbReference>
<dbReference type="PANTHER" id="PTHR28036">
    <property type="entry name" value="DASH COMPLEX SUBUNIT DAD2"/>
    <property type="match status" value="1"/>
</dbReference>
<keyword evidence="13" id="KW-0539">Nucleus</keyword>
<keyword evidence="17" id="KW-0175">Coiled coil</keyword>
<evidence type="ECO:0000256" key="10">
    <source>
        <dbReference type="ARBA" id="ARBA00022776"/>
    </source>
</evidence>
<dbReference type="GO" id="GO:0008608">
    <property type="term" value="P:attachment of spindle microtubules to kinetochore"/>
    <property type="evidence" value="ECO:0007669"/>
    <property type="project" value="TreeGrafter"/>
</dbReference>
<keyword evidence="7" id="KW-0963">Cytoplasm</keyword>
<evidence type="ECO:0000313" key="18">
    <source>
        <dbReference type="EMBL" id="RKP05633.1"/>
    </source>
</evidence>
<evidence type="ECO:0000256" key="11">
    <source>
        <dbReference type="ARBA" id="ARBA00022838"/>
    </source>
</evidence>
<dbReference type="Pfam" id="PF08654">
    <property type="entry name" value="DASH_Dad2"/>
    <property type="match status" value="1"/>
</dbReference>
<evidence type="ECO:0000256" key="16">
    <source>
        <dbReference type="ARBA" id="ARBA00030568"/>
    </source>
</evidence>
<organism evidence="18 19">
    <name type="scientific">Thamnocephalis sphaerospora</name>
    <dbReference type="NCBI Taxonomy" id="78915"/>
    <lineage>
        <taxon>Eukaryota</taxon>
        <taxon>Fungi</taxon>
        <taxon>Fungi incertae sedis</taxon>
        <taxon>Zoopagomycota</taxon>
        <taxon>Zoopagomycotina</taxon>
        <taxon>Zoopagomycetes</taxon>
        <taxon>Zoopagales</taxon>
        <taxon>Sigmoideomycetaceae</taxon>
        <taxon>Thamnocephalis</taxon>
    </lineage>
</organism>
<evidence type="ECO:0000256" key="17">
    <source>
        <dbReference type="SAM" id="Coils"/>
    </source>
</evidence>
<evidence type="ECO:0000256" key="1">
    <source>
        <dbReference type="ARBA" id="ARBA00004123"/>
    </source>
</evidence>
<evidence type="ECO:0000256" key="8">
    <source>
        <dbReference type="ARBA" id="ARBA00022618"/>
    </source>
</evidence>
<evidence type="ECO:0000256" key="14">
    <source>
        <dbReference type="ARBA" id="ARBA00023306"/>
    </source>
</evidence>
<dbReference type="PANTHER" id="PTHR28036:SF1">
    <property type="entry name" value="DASH COMPLEX SUBUNIT DAD2"/>
    <property type="match status" value="1"/>
</dbReference>
<dbReference type="InterPro" id="IPR013963">
    <property type="entry name" value="DASH_Dad2"/>
</dbReference>
<keyword evidence="15" id="KW-0137">Centromere</keyword>
<dbReference type="GO" id="GO:0005874">
    <property type="term" value="C:microtubule"/>
    <property type="evidence" value="ECO:0007669"/>
    <property type="project" value="UniProtKB-KW"/>
</dbReference>
<comment type="subcellular location">
    <subcellularLocation>
        <location evidence="3">Chromosome</location>
        <location evidence="3">Centromere</location>
        <location evidence="3">Kinetochore</location>
    </subcellularLocation>
    <subcellularLocation>
        <location evidence="2">Cytoplasm</location>
        <location evidence="2">Cytoskeleton</location>
        <location evidence="2">Spindle</location>
    </subcellularLocation>
    <subcellularLocation>
        <location evidence="1">Nucleus</location>
    </subcellularLocation>
</comment>
<accession>A0A4P9XIT2</accession>
<name>A0A4P9XIT2_9FUNG</name>
<dbReference type="GO" id="GO:0051301">
    <property type="term" value="P:cell division"/>
    <property type="evidence" value="ECO:0007669"/>
    <property type="project" value="UniProtKB-KW"/>
</dbReference>
<reference evidence="19" key="1">
    <citation type="journal article" date="2018" name="Nat. Microbiol.">
        <title>Leveraging single-cell genomics to expand the fungal tree of life.</title>
        <authorList>
            <person name="Ahrendt S.R."/>
            <person name="Quandt C.A."/>
            <person name="Ciobanu D."/>
            <person name="Clum A."/>
            <person name="Salamov A."/>
            <person name="Andreopoulos B."/>
            <person name="Cheng J.F."/>
            <person name="Woyke T."/>
            <person name="Pelin A."/>
            <person name="Henrissat B."/>
            <person name="Reynolds N.K."/>
            <person name="Benny G.L."/>
            <person name="Smith M.E."/>
            <person name="James T.Y."/>
            <person name="Grigoriev I.V."/>
        </authorList>
    </citation>
    <scope>NUCLEOTIDE SEQUENCE [LARGE SCALE GENOMIC DNA]</scope>
    <source>
        <strain evidence="19">RSA 1356</strain>
    </source>
</reference>
<evidence type="ECO:0000256" key="9">
    <source>
        <dbReference type="ARBA" id="ARBA00022701"/>
    </source>
</evidence>
<keyword evidence="19" id="KW-1185">Reference proteome</keyword>
<evidence type="ECO:0000256" key="15">
    <source>
        <dbReference type="ARBA" id="ARBA00023328"/>
    </source>
</evidence>
<gene>
    <name evidence="18" type="ORF">THASP1DRAFT_32528</name>
</gene>
<feature type="coiled-coil region" evidence="17">
    <location>
        <begin position="102"/>
        <end position="129"/>
    </location>
</feature>
<keyword evidence="11" id="KW-0995">Kinetochore</keyword>
<evidence type="ECO:0000256" key="7">
    <source>
        <dbReference type="ARBA" id="ARBA00022490"/>
    </source>
</evidence>
<dbReference type="Proteomes" id="UP000271241">
    <property type="component" value="Unassembled WGS sequence"/>
</dbReference>
<dbReference type="AlphaFoldDB" id="A0A4P9XIT2"/>
<evidence type="ECO:0000313" key="19">
    <source>
        <dbReference type="Proteomes" id="UP000271241"/>
    </source>
</evidence>
<dbReference type="OrthoDB" id="3230169at2759"/>
<evidence type="ECO:0000256" key="4">
    <source>
        <dbReference type="ARBA" id="ARBA00005501"/>
    </source>
</evidence>
<keyword evidence="8" id="KW-0132">Cell division</keyword>
<dbReference type="GO" id="GO:0044732">
    <property type="term" value="C:mitotic spindle pole body"/>
    <property type="evidence" value="ECO:0007669"/>
    <property type="project" value="TreeGrafter"/>
</dbReference>
<evidence type="ECO:0000256" key="2">
    <source>
        <dbReference type="ARBA" id="ARBA00004186"/>
    </source>
</evidence>